<dbReference type="Gene3D" id="3.90.1200.10">
    <property type="match status" value="1"/>
</dbReference>
<dbReference type="Pfam" id="PF01636">
    <property type="entry name" value="APH"/>
    <property type="match status" value="1"/>
</dbReference>
<keyword evidence="3" id="KW-1185">Reference proteome</keyword>
<dbReference type="EMBL" id="JBAKFF010000001">
    <property type="protein sequence ID" value="MEX0429884.1"/>
    <property type="molecule type" value="Genomic_DNA"/>
</dbReference>
<dbReference type="Proteomes" id="UP001556637">
    <property type="component" value="Unassembled WGS sequence"/>
</dbReference>
<name>A0ABV3T7K4_9GAMM</name>
<reference evidence="2 3" key="1">
    <citation type="submission" date="2024-02" db="EMBL/GenBank/DDBJ databases">
        <title>New especies of Spiribacter isolated from saline water.</title>
        <authorList>
            <person name="Leon M.J."/>
            <person name="De La Haba R."/>
            <person name="Sanchez-Porro C."/>
            <person name="Ventosa A."/>
        </authorList>
    </citation>
    <scope>NUCLEOTIDE SEQUENCE [LARGE SCALE GENOMIC DNA]</scope>
    <source>
        <strain evidence="3">ag22IC4-189</strain>
    </source>
</reference>
<dbReference type="InterPro" id="IPR011009">
    <property type="entry name" value="Kinase-like_dom_sf"/>
</dbReference>
<evidence type="ECO:0000313" key="3">
    <source>
        <dbReference type="Proteomes" id="UP001556637"/>
    </source>
</evidence>
<dbReference type="SUPFAM" id="SSF56112">
    <property type="entry name" value="Protein kinase-like (PK-like)"/>
    <property type="match status" value="1"/>
</dbReference>
<protein>
    <submittedName>
        <fullName evidence="2">Phosphotransferase</fullName>
    </submittedName>
</protein>
<proteinExistence type="predicted"/>
<organism evidence="2 3">
    <name type="scientific">Spiribacter insolitus</name>
    <dbReference type="NCBI Taxonomy" id="3122417"/>
    <lineage>
        <taxon>Bacteria</taxon>
        <taxon>Pseudomonadati</taxon>
        <taxon>Pseudomonadota</taxon>
        <taxon>Gammaproteobacteria</taxon>
        <taxon>Chromatiales</taxon>
        <taxon>Ectothiorhodospiraceae</taxon>
        <taxon>Spiribacter</taxon>
    </lineage>
</organism>
<dbReference type="RefSeq" id="WP_367982685.1">
    <property type="nucleotide sequence ID" value="NZ_JBAKFF010000001.1"/>
</dbReference>
<gene>
    <name evidence="2" type="ORF">V6X30_00515</name>
</gene>
<evidence type="ECO:0000313" key="2">
    <source>
        <dbReference type="EMBL" id="MEX0429884.1"/>
    </source>
</evidence>
<comment type="caution">
    <text evidence="2">The sequence shown here is derived from an EMBL/GenBank/DDBJ whole genome shotgun (WGS) entry which is preliminary data.</text>
</comment>
<evidence type="ECO:0000259" key="1">
    <source>
        <dbReference type="Pfam" id="PF01636"/>
    </source>
</evidence>
<accession>A0ABV3T7K4</accession>
<dbReference type="InterPro" id="IPR002575">
    <property type="entry name" value="Aminoglycoside_PTrfase"/>
</dbReference>
<feature type="domain" description="Aminoglycoside phosphotransferase" evidence="1">
    <location>
        <begin position="27"/>
        <end position="237"/>
    </location>
</feature>
<sequence>MDGQTEDQRDRAMADWLRQRGVEPAGLRPLGGDASGRRYFRVTGPAGDCVVMDAPAQAASCEAFLRVQRLMAAARLHVPRIEAADSARGFMLLEDLGDADYLARLTGPDRELLLDDAVHALVRWQAATRPGALPFYDAEHLAAELALFPAWYVERHLGVKPDADWWRRWQAASTALIEAAMAQPQVWVHRDFMVRNLLVSDPNPGIIDFQDALLGPVTYDLASLLRDAFFSLEPAEEASWIGIYRERAARAGIALPDDPVRALDLMAAQRHLKVLGIFARLCHRDGKPRYIADAPRFLAYLDRELRPYPAFHDLAALVAALPSPPAVTTA</sequence>
<dbReference type="Gene3D" id="3.30.200.20">
    <property type="entry name" value="Phosphorylase Kinase, domain 1"/>
    <property type="match status" value="1"/>
</dbReference>